<evidence type="ECO:0000313" key="8">
    <source>
        <dbReference type="EMBL" id="GAA5518119.1"/>
    </source>
</evidence>
<dbReference type="RefSeq" id="WP_286214015.1">
    <property type="nucleotide sequence ID" value="NZ_AP027736.1"/>
</dbReference>
<keyword evidence="4 5" id="KW-0687">Ribonucleoprotein</keyword>
<dbReference type="PANTHER" id="PTHR33284:SF1">
    <property type="entry name" value="RIBOSOMAL PROTEIN L25_GLN-TRNA SYNTHETASE, ANTI-CODON-BINDING DOMAIN-CONTAINING PROTEIN"/>
    <property type="match status" value="1"/>
</dbReference>
<evidence type="ECO:0000259" key="7">
    <source>
        <dbReference type="Pfam" id="PF14693"/>
    </source>
</evidence>
<comment type="similarity">
    <text evidence="5">Belongs to the bacterial ribosomal protein bL25 family. CTC subfamily.</text>
</comment>
<accession>A0ABP9WEK4</accession>
<reference evidence="8 9" key="1">
    <citation type="submission" date="2024-02" db="EMBL/GenBank/DDBJ databases">
        <title>Lysinimicrobium sediminis NBRC 112286.</title>
        <authorList>
            <person name="Ichikawa N."/>
            <person name="Katano-Makiyama Y."/>
            <person name="Hidaka K."/>
        </authorList>
    </citation>
    <scope>NUCLEOTIDE SEQUENCE [LARGE SCALE GENOMIC DNA]</scope>
    <source>
        <strain evidence="8 9">NBRC 112286</strain>
    </source>
</reference>
<gene>
    <name evidence="5 8" type="primary">rplY</name>
    <name evidence="5" type="synonym">ctc</name>
    <name evidence="8" type="ORF">Lsed01_00537</name>
</gene>
<keyword evidence="3 5" id="KW-0689">Ribosomal protein</keyword>
<dbReference type="CDD" id="cd00495">
    <property type="entry name" value="Ribosomal_L25_TL5_CTC"/>
    <property type="match status" value="1"/>
</dbReference>
<comment type="subunit">
    <text evidence="5">Part of the 50S ribosomal subunit; part of the 5S rRNA/L5/L18/L25 subcomplex. Contacts the 5S rRNA. Binds to the 5S rRNA independently of L5 and L18.</text>
</comment>
<sequence length="195" mass="20724">MSDKLTLTAEKRTEFGKGAARRARAAHQTPAVIYGHGTEPVHIVLPAHDTMLALKHSNALLTIKLEDDSLVAIVKDVQRDPVRRLIEHVDLQLVNKGEKITVDVPLHIVGESFPGTIHVTEYSSLQLEADATDLPEGIDLSIEGLTEGTKVHASDVPLPKGATLVTDPDAVVVTVLAPRGAASDDDEAGAESAAE</sequence>
<protein>
    <recommendedName>
        <fullName evidence="5">Large ribosomal subunit protein bL25</fullName>
    </recommendedName>
    <alternativeName>
        <fullName evidence="5">General stress protein CTC</fullName>
    </alternativeName>
</protein>
<evidence type="ECO:0000256" key="3">
    <source>
        <dbReference type="ARBA" id="ARBA00022980"/>
    </source>
</evidence>
<dbReference type="HAMAP" id="MF_01334">
    <property type="entry name" value="Ribosomal_bL25_CTC"/>
    <property type="match status" value="1"/>
</dbReference>
<dbReference type="NCBIfam" id="TIGR00731">
    <property type="entry name" value="bL25_bact_ctc"/>
    <property type="match status" value="1"/>
</dbReference>
<dbReference type="InterPro" id="IPR020057">
    <property type="entry name" value="Ribosomal_bL25_b-dom"/>
</dbReference>
<dbReference type="Gene3D" id="2.40.240.10">
    <property type="entry name" value="Ribosomal Protein L25, Chain P"/>
    <property type="match status" value="1"/>
</dbReference>
<feature type="domain" description="Large ribosomal subunit protein bL25 beta" evidence="7">
    <location>
        <begin position="99"/>
        <end position="179"/>
    </location>
</feature>
<dbReference type="GO" id="GO:0005840">
    <property type="term" value="C:ribosome"/>
    <property type="evidence" value="ECO:0007669"/>
    <property type="project" value="UniProtKB-KW"/>
</dbReference>
<keyword evidence="2 5" id="KW-0694">RNA-binding</keyword>
<dbReference type="InterPro" id="IPR037121">
    <property type="entry name" value="Ribosomal_bL25_C"/>
</dbReference>
<dbReference type="Proteomes" id="UP001426770">
    <property type="component" value="Unassembled WGS sequence"/>
</dbReference>
<organism evidence="8 9">
    <name type="scientific">Demequina sediminis</name>
    <dbReference type="NCBI Taxonomy" id="1930058"/>
    <lineage>
        <taxon>Bacteria</taxon>
        <taxon>Bacillati</taxon>
        <taxon>Actinomycetota</taxon>
        <taxon>Actinomycetes</taxon>
        <taxon>Micrococcales</taxon>
        <taxon>Demequinaceae</taxon>
        <taxon>Demequina</taxon>
    </lineage>
</organism>
<dbReference type="InterPro" id="IPR020930">
    <property type="entry name" value="Ribosomal_uL5_bac-type"/>
</dbReference>
<dbReference type="InterPro" id="IPR029751">
    <property type="entry name" value="Ribosomal_L25_dom"/>
</dbReference>
<dbReference type="NCBIfam" id="NF004131">
    <property type="entry name" value="PRK05618.2-1"/>
    <property type="match status" value="1"/>
</dbReference>
<dbReference type="EMBL" id="BAABRR010000002">
    <property type="protein sequence ID" value="GAA5518119.1"/>
    <property type="molecule type" value="Genomic_DNA"/>
</dbReference>
<dbReference type="InterPro" id="IPR001021">
    <property type="entry name" value="Ribosomal_bL25_long"/>
</dbReference>
<dbReference type="InterPro" id="IPR011035">
    <property type="entry name" value="Ribosomal_bL25/Gln-tRNA_synth"/>
</dbReference>
<keyword evidence="1 5" id="KW-0699">rRNA-binding</keyword>
<dbReference type="Gene3D" id="2.170.120.20">
    <property type="entry name" value="Ribosomal protein L25, beta domain"/>
    <property type="match status" value="1"/>
</dbReference>
<dbReference type="InterPro" id="IPR020056">
    <property type="entry name" value="Rbsml_bL25/Gln-tRNA_synth_N"/>
</dbReference>
<evidence type="ECO:0000256" key="1">
    <source>
        <dbReference type="ARBA" id="ARBA00022730"/>
    </source>
</evidence>
<dbReference type="PANTHER" id="PTHR33284">
    <property type="entry name" value="RIBOSOMAL PROTEIN L25/GLN-TRNA SYNTHETASE, ANTI-CODON-BINDING DOMAIN-CONTAINING PROTEIN"/>
    <property type="match status" value="1"/>
</dbReference>
<dbReference type="SUPFAM" id="SSF50715">
    <property type="entry name" value="Ribosomal protein L25-like"/>
    <property type="match status" value="1"/>
</dbReference>
<feature type="domain" description="Large ribosomal subunit protein bL25 L25" evidence="6">
    <location>
        <begin position="7"/>
        <end position="91"/>
    </location>
</feature>
<name>A0ABP9WEK4_9MICO</name>
<evidence type="ECO:0000259" key="6">
    <source>
        <dbReference type="Pfam" id="PF01386"/>
    </source>
</evidence>
<evidence type="ECO:0000256" key="2">
    <source>
        <dbReference type="ARBA" id="ARBA00022884"/>
    </source>
</evidence>
<comment type="function">
    <text evidence="5">This is one of the proteins that binds to the 5S RNA in the ribosome where it forms part of the central protuberance.</text>
</comment>
<evidence type="ECO:0000256" key="5">
    <source>
        <dbReference type="HAMAP-Rule" id="MF_01334"/>
    </source>
</evidence>
<keyword evidence="9" id="KW-1185">Reference proteome</keyword>
<dbReference type="Pfam" id="PF14693">
    <property type="entry name" value="Ribosomal_TL5_C"/>
    <property type="match status" value="1"/>
</dbReference>
<evidence type="ECO:0000313" key="9">
    <source>
        <dbReference type="Proteomes" id="UP001426770"/>
    </source>
</evidence>
<proteinExistence type="inferred from homology"/>
<dbReference type="Pfam" id="PF01386">
    <property type="entry name" value="Ribosomal_L25p"/>
    <property type="match status" value="1"/>
</dbReference>
<evidence type="ECO:0000256" key="4">
    <source>
        <dbReference type="ARBA" id="ARBA00023274"/>
    </source>
</evidence>
<comment type="caution">
    <text evidence="8">The sequence shown here is derived from an EMBL/GenBank/DDBJ whole genome shotgun (WGS) entry which is preliminary data.</text>
</comment>